<dbReference type="EMBL" id="LCFP01000008">
    <property type="protein sequence ID" value="KKS97494.1"/>
    <property type="molecule type" value="Genomic_DNA"/>
</dbReference>
<dbReference type="Proteomes" id="UP000034894">
    <property type="component" value="Unassembled WGS sequence"/>
</dbReference>
<gene>
    <name evidence="1" type="ORF">UV73_C0008G0014</name>
</gene>
<accession>A0A0G1DIH4</accession>
<comment type="caution">
    <text evidence="1">The sequence shown here is derived from an EMBL/GenBank/DDBJ whole genome shotgun (WGS) entry which is preliminary data.</text>
</comment>
<proteinExistence type="predicted"/>
<name>A0A0G1DIH4_9BACT</name>
<evidence type="ECO:0000313" key="1">
    <source>
        <dbReference type="EMBL" id="KKS97494.1"/>
    </source>
</evidence>
<reference evidence="1 2" key="1">
    <citation type="journal article" date="2015" name="Nature">
        <title>rRNA introns, odd ribosomes, and small enigmatic genomes across a large radiation of phyla.</title>
        <authorList>
            <person name="Brown C.T."/>
            <person name="Hug L.A."/>
            <person name="Thomas B.C."/>
            <person name="Sharon I."/>
            <person name="Castelle C.J."/>
            <person name="Singh A."/>
            <person name="Wilkins M.J."/>
            <person name="Williams K.H."/>
            <person name="Banfield J.F."/>
        </authorList>
    </citation>
    <scope>NUCLEOTIDE SEQUENCE [LARGE SCALE GENOMIC DNA]</scope>
</reference>
<dbReference type="AlphaFoldDB" id="A0A0G1DIH4"/>
<protein>
    <submittedName>
        <fullName evidence="1">Uncharacterized protein</fullName>
    </submittedName>
</protein>
<sequence length="384" mass="43504">MAITRLEALKVLGTAAGAVIMASCSNPDQPPSRVVTEDESGLSDHKEERLIEWIDNQQACGLYLPPSAKFKAYIAGKNLVLSTGNSRENADRVQTLRNKIGEELSYYGYMTPEGELENLFKGNIKVVDEKYLFFDLNSDQRRYFLQPNQLTSLAVNLAPKLIAHIRHGIGGMPKDGIIVVDWKHINEESLLPGNIPGSDVLVDHLLRFARRITKWDRNDFEAVITGEEFLQPFMEATLDDRNSPRRAFSDIEADKPNEMLEGGLFFRHPNFYNLDELYKNQYGYTFDGQAFLRSESPQPANQIVTRGTVGKIVRYGLLPLGEPIELTPDLFVRQPVVCALIEPRRENLTSLTALYDMNTVILPNNYFWTDIRNVGVAENPFDIY</sequence>
<dbReference type="PROSITE" id="PS51257">
    <property type="entry name" value="PROKAR_LIPOPROTEIN"/>
    <property type="match status" value="1"/>
</dbReference>
<evidence type="ECO:0000313" key="2">
    <source>
        <dbReference type="Proteomes" id="UP000034894"/>
    </source>
</evidence>
<organism evidence="1 2">
    <name type="scientific">Candidatus Gottesmanbacteria bacterium GW2011_GWA2_43_14</name>
    <dbReference type="NCBI Taxonomy" id="1618443"/>
    <lineage>
        <taxon>Bacteria</taxon>
        <taxon>Candidatus Gottesmaniibacteriota</taxon>
    </lineage>
</organism>